<organism evidence="1 2">
    <name type="scientific">Enhygromyxa salina</name>
    <dbReference type="NCBI Taxonomy" id="215803"/>
    <lineage>
        <taxon>Bacteria</taxon>
        <taxon>Pseudomonadati</taxon>
        <taxon>Myxococcota</taxon>
        <taxon>Polyangia</taxon>
        <taxon>Nannocystales</taxon>
        <taxon>Nannocystaceae</taxon>
        <taxon>Enhygromyxa</taxon>
    </lineage>
</organism>
<dbReference type="GO" id="GO:0046475">
    <property type="term" value="P:glycerophospholipid catabolic process"/>
    <property type="evidence" value="ECO:0007669"/>
    <property type="project" value="TreeGrafter"/>
</dbReference>
<dbReference type="PANTHER" id="PTHR10728">
    <property type="entry name" value="CYTOSOLIC PHOSPHOLIPASE A2"/>
    <property type="match status" value="1"/>
</dbReference>
<name>A0A2S9XAJ4_9BACT</name>
<evidence type="ECO:0000313" key="1">
    <source>
        <dbReference type="EMBL" id="PRP89877.1"/>
    </source>
</evidence>
<keyword evidence="2" id="KW-1185">Reference proteome</keyword>
<dbReference type="GO" id="GO:0005829">
    <property type="term" value="C:cytosol"/>
    <property type="evidence" value="ECO:0007669"/>
    <property type="project" value="TreeGrafter"/>
</dbReference>
<comment type="caution">
    <text evidence="1">The sequence shown here is derived from an EMBL/GenBank/DDBJ whole genome shotgun (WGS) entry which is preliminary data.</text>
</comment>
<protein>
    <submittedName>
        <fullName evidence="1">Patatin-like phospholipase</fullName>
    </submittedName>
</protein>
<gene>
    <name evidence="1" type="ORF">ENSA5_69810</name>
</gene>
<accession>A0A2S9XAJ4</accession>
<dbReference type="EMBL" id="PVNK01000311">
    <property type="protein sequence ID" value="PRP89877.1"/>
    <property type="molecule type" value="Genomic_DNA"/>
</dbReference>
<dbReference type="Gene3D" id="3.40.1090.10">
    <property type="entry name" value="Cytosolic phospholipase A2 catalytic domain"/>
    <property type="match status" value="1"/>
</dbReference>
<dbReference type="Proteomes" id="UP000237968">
    <property type="component" value="Unassembled WGS sequence"/>
</dbReference>
<proteinExistence type="predicted"/>
<dbReference type="PANTHER" id="PTHR10728:SF40">
    <property type="entry name" value="PATATIN FAMILY PROTEIN"/>
    <property type="match status" value="1"/>
</dbReference>
<reference evidence="1 2" key="1">
    <citation type="submission" date="2018-03" db="EMBL/GenBank/DDBJ databases">
        <title>Draft Genome Sequences of the Obligatory Marine Myxobacteria Enhygromyxa salina SWB005.</title>
        <authorList>
            <person name="Poehlein A."/>
            <person name="Moghaddam J.A."/>
            <person name="Harms H."/>
            <person name="Alanjari M."/>
            <person name="Koenig G.M."/>
            <person name="Daniel R."/>
            <person name="Schaeberle T.F."/>
        </authorList>
    </citation>
    <scope>NUCLEOTIDE SEQUENCE [LARGE SCALE GENOMIC DNA]</scope>
    <source>
        <strain evidence="1 2">SWB005</strain>
    </source>
</reference>
<sequence>MWLDDGVPRFPELGLDDVQSRPSTGLCLSGGGTRATCAAIGYLRGLLELGLIERLRYTSAVSGGSWASIPFSFWQTGASDDRELLGPILPPQELDHARLTAELPPAYLGAAATLSFRDSLFDDICELKPGRAWVRAVAETFLQRYGLYGPNTPRSPVLSVGARDEILARQEPPETSSALTADDFVVARPNRPFPIVSACLLGPDAGNNLVRLDPVSLQFTPLYVGSLPAHEITYAYRRGDGLRRSVGGGLIEPFALGGPGPRELSGASGQTLTLARPPGLDQLALALGSSSCAYASAIHAIPELNTSSGRVPCLDYWPPRRGQVPASEAWELGDGGTIDNYGLLPLLQRELETIIVLVNTKQQLSVDWTPGHGSYQPHIDPYLPPLFGVHEERASIRLDRNQVFPSAEFAELVADLQAAKRGGGPVIAVREHEVLDNAWWGIRGARKVRVAWVYLDRVARFEALLPKSTQAAVEAGNARIAVGPCQRFPNYETIGANALSLVRFTPLQVRLLANLCTWTVLDQRELFEELL</sequence>
<dbReference type="SUPFAM" id="SSF52151">
    <property type="entry name" value="FabD/lysophospholipase-like"/>
    <property type="match status" value="1"/>
</dbReference>
<dbReference type="InterPro" id="IPR016035">
    <property type="entry name" value="Acyl_Trfase/lysoPLipase"/>
</dbReference>
<evidence type="ECO:0000313" key="2">
    <source>
        <dbReference type="Proteomes" id="UP000237968"/>
    </source>
</evidence>
<dbReference type="GO" id="GO:0004623">
    <property type="term" value="F:phospholipase A2 activity"/>
    <property type="evidence" value="ECO:0007669"/>
    <property type="project" value="TreeGrafter"/>
</dbReference>
<dbReference type="AlphaFoldDB" id="A0A2S9XAJ4"/>